<evidence type="ECO:0000256" key="1">
    <source>
        <dbReference type="ARBA" id="ARBA00011073"/>
    </source>
</evidence>
<evidence type="ECO:0000256" key="2">
    <source>
        <dbReference type="ARBA" id="ARBA00022729"/>
    </source>
</evidence>
<sequence>MINIGIWGDSEAFNDKGLGPIPSRWKGVCKSEGIFNATKHYNKKIIGARWYIKGLMEERGL</sequence>
<organism evidence="3">
    <name type="scientific">Solanum lycopersicum</name>
    <name type="common">Tomato</name>
    <name type="synonym">Lycopersicon esculentum</name>
    <dbReference type="NCBI Taxonomy" id="4081"/>
    <lineage>
        <taxon>Eukaryota</taxon>
        <taxon>Viridiplantae</taxon>
        <taxon>Streptophyta</taxon>
        <taxon>Embryophyta</taxon>
        <taxon>Tracheophyta</taxon>
        <taxon>Spermatophyta</taxon>
        <taxon>Magnoliopsida</taxon>
        <taxon>eudicotyledons</taxon>
        <taxon>Gunneridae</taxon>
        <taxon>Pentapetalae</taxon>
        <taxon>asterids</taxon>
        <taxon>lamiids</taxon>
        <taxon>Solanales</taxon>
        <taxon>Solanaceae</taxon>
        <taxon>Solanoideae</taxon>
        <taxon>Solaneae</taxon>
        <taxon>Solanum</taxon>
        <taxon>Solanum subgen. Lycopersicon</taxon>
    </lineage>
</organism>
<keyword evidence="4" id="KW-1185">Reference proteome</keyword>
<dbReference type="PANTHER" id="PTHR10795">
    <property type="entry name" value="PROPROTEIN CONVERTASE SUBTILISIN/KEXIN"/>
    <property type="match status" value="1"/>
</dbReference>
<comment type="similarity">
    <text evidence="1">Belongs to the peptidase S8 family.</text>
</comment>
<dbReference type="InParanoid" id="A0A3Q7GHE6"/>
<dbReference type="AlphaFoldDB" id="A0A3Q7GHE6"/>
<dbReference type="PaxDb" id="4081-Solyc05g013610.1.1"/>
<dbReference type="InterPro" id="IPR036852">
    <property type="entry name" value="Peptidase_S8/S53_dom_sf"/>
</dbReference>
<dbReference type="STRING" id="4081.A0A3Q7GHE6"/>
<reference evidence="3" key="2">
    <citation type="submission" date="2019-01" db="UniProtKB">
        <authorList>
            <consortium name="EnsemblPlants"/>
        </authorList>
    </citation>
    <scope>IDENTIFICATION</scope>
    <source>
        <strain evidence="3">cv. Heinz 1706</strain>
    </source>
</reference>
<dbReference type="Gramene" id="Solyc05g013610.1.1">
    <property type="protein sequence ID" value="Solyc05g013610.1.1.1"/>
    <property type="gene ID" value="Solyc05g013610.1"/>
</dbReference>
<evidence type="ECO:0000313" key="4">
    <source>
        <dbReference type="Proteomes" id="UP000004994"/>
    </source>
</evidence>
<proteinExistence type="inferred from homology"/>
<dbReference type="InterPro" id="IPR045051">
    <property type="entry name" value="SBT"/>
</dbReference>
<protein>
    <submittedName>
        <fullName evidence="3">Uncharacterized protein</fullName>
    </submittedName>
</protein>
<dbReference type="GO" id="GO:0004252">
    <property type="term" value="F:serine-type endopeptidase activity"/>
    <property type="evidence" value="ECO:0007669"/>
    <property type="project" value="InterPro"/>
</dbReference>
<dbReference type="SMR" id="A0A3Q7GHE6"/>
<dbReference type="EnsemblPlants" id="Solyc05g013610.1.1">
    <property type="protein sequence ID" value="Solyc05g013610.1.1.1"/>
    <property type="gene ID" value="Solyc05g013610.1"/>
</dbReference>
<keyword evidence="2" id="KW-0732">Signal</keyword>
<reference evidence="3" key="1">
    <citation type="journal article" date="2012" name="Nature">
        <title>The tomato genome sequence provides insights into fleshy fruit evolution.</title>
        <authorList>
            <consortium name="Tomato Genome Consortium"/>
        </authorList>
    </citation>
    <scope>NUCLEOTIDE SEQUENCE [LARGE SCALE GENOMIC DNA]</scope>
    <source>
        <strain evidence="3">cv. Heinz 1706</strain>
    </source>
</reference>
<name>A0A3Q7GHE6_SOLLC</name>
<accession>A0A3Q7GHE6</accession>
<dbReference type="Proteomes" id="UP000004994">
    <property type="component" value="Chromosome 5"/>
</dbReference>
<evidence type="ECO:0000313" key="3">
    <source>
        <dbReference type="EnsemblPlants" id="Solyc05g013610.1.1.1"/>
    </source>
</evidence>
<dbReference type="GO" id="GO:0006508">
    <property type="term" value="P:proteolysis"/>
    <property type="evidence" value="ECO:0007669"/>
    <property type="project" value="InterPro"/>
</dbReference>
<dbReference type="Gene3D" id="3.40.50.200">
    <property type="entry name" value="Peptidase S8/S53 domain"/>
    <property type="match status" value="1"/>
</dbReference>
<dbReference type="OMA" id="PWVETET"/>